<dbReference type="SMART" id="SM00679">
    <property type="entry name" value="CTNS"/>
    <property type="match status" value="1"/>
</dbReference>
<reference evidence="7 8" key="1">
    <citation type="submission" date="2016-10" db="EMBL/GenBank/DDBJ databases">
        <authorList>
            <person name="Varghese N."/>
            <person name="Submissions S."/>
        </authorList>
    </citation>
    <scope>NUCLEOTIDE SEQUENCE</scope>
    <source>
        <strain evidence="7">BP1-145</strain>
        <strain evidence="8">BP1-148</strain>
    </source>
</reference>
<feature type="transmembrane region" description="Helical" evidence="5">
    <location>
        <begin position="65"/>
        <end position="84"/>
    </location>
</feature>
<dbReference type="OrthoDB" id="122062at2"/>
<evidence type="ECO:0000313" key="8">
    <source>
        <dbReference type="Proteomes" id="UP000198779"/>
    </source>
</evidence>
<evidence type="ECO:0000313" key="7">
    <source>
        <dbReference type="EMBL" id="SDO25109.1"/>
    </source>
</evidence>
<accession>A0A1G7W368</accession>
<evidence type="ECO:0000256" key="2">
    <source>
        <dbReference type="ARBA" id="ARBA00022692"/>
    </source>
</evidence>
<dbReference type="GO" id="GO:0016020">
    <property type="term" value="C:membrane"/>
    <property type="evidence" value="ECO:0007669"/>
    <property type="project" value="UniProtKB-SubCell"/>
</dbReference>
<accession>A0A1H0I157</accession>
<name>A0A1H0I157_9BACT</name>
<reference evidence="6 9" key="2">
    <citation type="submission" date="2016-10" db="EMBL/GenBank/DDBJ databases">
        <authorList>
            <person name="de Groot N.N."/>
        </authorList>
    </citation>
    <scope>NUCLEOTIDE SEQUENCE [LARGE SCALE GENOMIC DNA]</scope>
    <source>
        <strain evidence="9">BP1-145</strain>
        <strain evidence="6">BP1-148</strain>
    </source>
</reference>
<dbReference type="Pfam" id="PF04193">
    <property type="entry name" value="PQ-loop"/>
    <property type="match status" value="1"/>
</dbReference>
<evidence type="ECO:0000313" key="9">
    <source>
        <dbReference type="Proteomes" id="UP000199134"/>
    </source>
</evidence>
<comment type="subcellular location">
    <subcellularLocation>
        <location evidence="1">Membrane</location>
        <topology evidence="1">Multi-pass membrane protein</topology>
    </subcellularLocation>
</comment>
<dbReference type="Proteomes" id="UP000198779">
    <property type="component" value="Unassembled WGS sequence"/>
</dbReference>
<dbReference type="EMBL" id="FNCQ01000007">
    <property type="protein sequence ID" value="SDG66159.1"/>
    <property type="molecule type" value="Genomic_DNA"/>
</dbReference>
<evidence type="ECO:0000256" key="5">
    <source>
        <dbReference type="SAM" id="Phobius"/>
    </source>
</evidence>
<dbReference type="AlphaFoldDB" id="A0A1H0I157"/>
<gene>
    <name evidence="7" type="ORF">SAMN04487900_112103</name>
    <name evidence="6" type="ORF">SAMN04487901_10732</name>
</gene>
<feature type="transmembrane region" description="Helical" evidence="5">
    <location>
        <begin position="6"/>
        <end position="26"/>
    </location>
</feature>
<evidence type="ECO:0000256" key="1">
    <source>
        <dbReference type="ARBA" id="ARBA00004141"/>
    </source>
</evidence>
<dbReference type="InterPro" id="IPR006603">
    <property type="entry name" value="PQ-loop_rpt"/>
</dbReference>
<sequence>MEHELLFQIFGWLGSLGLIFGYLPQAIQTIRTRNTDGISLPGFIMMSIGSFCFMSQGLMLGRSGIFIFTTNVITATCAVIIFVIKMKNDYFKK</sequence>
<organism evidence="7 9">
    <name type="scientific">Prevotella communis</name>
    <dbReference type="NCBI Taxonomy" id="2913614"/>
    <lineage>
        <taxon>Bacteria</taxon>
        <taxon>Pseudomonadati</taxon>
        <taxon>Bacteroidota</taxon>
        <taxon>Bacteroidia</taxon>
        <taxon>Bacteroidales</taxon>
        <taxon>Prevotellaceae</taxon>
        <taxon>Prevotella</taxon>
    </lineage>
</organism>
<keyword evidence="3 5" id="KW-1133">Transmembrane helix</keyword>
<keyword evidence="2 5" id="KW-0812">Transmembrane</keyword>
<keyword evidence="8" id="KW-1185">Reference proteome</keyword>
<keyword evidence="4 5" id="KW-0472">Membrane</keyword>
<feature type="transmembrane region" description="Helical" evidence="5">
    <location>
        <begin position="38"/>
        <end position="59"/>
    </location>
</feature>
<proteinExistence type="predicted"/>
<protein>
    <submittedName>
        <fullName evidence="7">MtN3 and saliva related transmembrane protein</fullName>
    </submittedName>
</protein>
<dbReference type="Proteomes" id="UP000199134">
    <property type="component" value="Unassembled WGS sequence"/>
</dbReference>
<evidence type="ECO:0000313" key="6">
    <source>
        <dbReference type="EMBL" id="SDG66159.1"/>
    </source>
</evidence>
<dbReference type="EMBL" id="FNIW01000012">
    <property type="protein sequence ID" value="SDO25109.1"/>
    <property type="molecule type" value="Genomic_DNA"/>
</dbReference>
<evidence type="ECO:0000256" key="3">
    <source>
        <dbReference type="ARBA" id="ARBA00022989"/>
    </source>
</evidence>
<dbReference type="STRING" id="645274.SAMN04487901_10732"/>
<evidence type="ECO:0000256" key="4">
    <source>
        <dbReference type="ARBA" id="ARBA00023136"/>
    </source>
</evidence>
<dbReference type="Gene3D" id="1.20.1280.290">
    <property type="match status" value="1"/>
</dbReference>
<dbReference type="RefSeq" id="WP_091816941.1">
    <property type="nucleotide sequence ID" value="NZ_CP091790.1"/>
</dbReference>